<evidence type="ECO:0000256" key="11">
    <source>
        <dbReference type="ARBA" id="ARBA00022840"/>
    </source>
</evidence>
<dbReference type="PANTHER" id="PTHR22749">
    <property type="entry name" value="RIBOFLAVIN KINASE/FMN ADENYLYLTRANSFERASE"/>
    <property type="match status" value="1"/>
</dbReference>
<evidence type="ECO:0000256" key="4">
    <source>
        <dbReference type="ARBA" id="ARBA00022630"/>
    </source>
</evidence>
<dbReference type="InterPro" id="IPR023465">
    <property type="entry name" value="Riboflavin_kinase_dom_sf"/>
</dbReference>
<keyword evidence="4 15" id="KW-0285">Flavoprotein</keyword>
<feature type="domain" description="Riboflavin kinase" evidence="16">
    <location>
        <begin position="217"/>
        <end position="342"/>
    </location>
</feature>
<dbReference type="GO" id="GO:0003919">
    <property type="term" value="F:FMN adenylyltransferase activity"/>
    <property type="evidence" value="ECO:0007669"/>
    <property type="project" value="UniProtKB-UniRule"/>
</dbReference>
<keyword evidence="7 15" id="KW-0548">Nucleotidyltransferase</keyword>
<dbReference type="Pfam" id="PF01687">
    <property type="entry name" value="Flavokinase"/>
    <property type="match status" value="1"/>
</dbReference>
<keyword evidence="8 15" id="KW-0547">Nucleotide-binding</keyword>
<dbReference type="GO" id="GO:0009398">
    <property type="term" value="P:FMN biosynthetic process"/>
    <property type="evidence" value="ECO:0007669"/>
    <property type="project" value="UniProtKB-UniRule"/>
</dbReference>
<evidence type="ECO:0000256" key="1">
    <source>
        <dbReference type="ARBA" id="ARBA00002121"/>
    </source>
</evidence>
<comment type="similarity">
    <text evidence="15">Belongs to the ribF family.</text>
</comment>
<dbReference type="InterPro" id="IPR002606">
    <property type="entry name" value="Riboflavin_kinase_bac"/>
</dbReference>
<dbReference type="InterPro" id="IPR015864">
    <property type="entry name" value="FAD_synthase"/>
</dbReference>
<keyword evidence="11 15" id="KW-0067">ATP-binding</keyword>
<dbReference type="EC" id="2.7.7.2" evidence="15"/>
<dbReference type="EMBL" id="CP121196">
    <property type="protein sequence ID" value="XBH20114.1"/>
    <property type="molecule type" value="Genomic_DNA"/>
</dbReference>
<sequence>MAYDGLSFPIKLDRRTTRTARNTVSIGTIDSSTTVPVYRSLEEVPRDFGPCIAAIGNFDGVHRGHQQILAAAAAEAKQRGMRSIAITFNPHPAQFLYPKEAPKLLTFLPERLRLLAKTGVDAILVLPFDEALSRVSAEDFVRNVLIGLLKVRGIHEGGNFRFGHGAKAGIAELRVFGEEFGFAVHVHAPVRVHGLEVSSSAVRSHVAEGDVRRARWMLGRVFGVHSHPAKGRGVGTKLLVPTVNLAPYEGLLPGFGVYVTRLTIDDQCFEAVTDVGNRPTFEGVGFGVETHILNFTPVELTDETPLRLDFLLRLRGEMQWPSTEVLKAQIFKDVARAKRYFQIASLRQGDPSLR</sequence>
<evidence type="ECO:0000259" key="16">
    <source>
        <dbReference type="SMART" id="SM00904"/>
    </source>
</evidence>
<evidence type="ECO:0000256" key="7">
    <source>
        <dbReference type="ARBA" id="ARBA00022695"/>
    </source>
</evidence>
<comment type="catalytic activity">
    <reaction evidence="14 15">
        <text>FMN + ATP + H(+) = FAD + diphosphate</text>
        <dbReference type="Rhea" id="RHEA:17237"/>
        <dbReference type="ChEBI" id="CHEBI:15378"/>
        <dbReference type="ChEBI" id="CHEBI:30616"/>
        <dbReference type="ChEBI" id="CHEBI:33019"/>
        <dbReference type="ChEBI" id="CHEBI:57692"/>
        <dbReference type="ChEBI" id="CHEBI:58210"/>
        <dbReference type="EC" id="2.7.7.2"/>
    </reaction>
</comment>
<dbReference type="Pfam" id="PF06574">
    <property type="entry name" value="FAD_syn"/>
    <property type="match status" value="1"/>
</dbReference>
<name>A0AAU7DQY8_9BACT</name>
<dbReference type="SMART" id="SM00904">
    <property type="entry name" value="Flavokinase"/>
    <property type="match status" value="1"/>
</dbReference>
<dbReference type="PANTHER" id="PTHR22749:SF6">
    <property type="entry name" value="RIBOFLAVIN KINASE"/>
    <property type="match status" value="1"/>
</dbReference>
<evidence type="ECO:0000256" key="13">
    <source>
        <dbReference type="ARBA" id="ARBA00047880"/>
    </source>
</evidence>
<comment type="function">
    <text evidence="1">Catalyzes the phosphorylation of riboflavin to FMN followed by the adenylation of FMN to FAD.</text>
</comment>
<evidence type="ECO:0000256" key="10">
    <source>
        <dbReference type="ARBA" id="ARBA00022827"/>
    </source>
</evidence>
<evidence type="ECO:0000313" key="17">
    <source>
        <dbReference type="EMBL" id="XBH20114.1"/>
    </source>
</evidence>
<evidence type="ECO:0000256" key="9">
    <source>
        <dbReference type="ARBA" id="ARBA00022777"/>
    </source>
</evidence>
<keyword evidence="5 15" id="KW-0288">FMN</keyword>
<evidence type="ECO:0000256" key="3">
    <source>
        <dbReference type="ARBA" id="ARBA00005201"/>
    </source>
</evidence>
<keyword evidence="9 15" id="KW-0418">Kinase</keyword>
<dbReference type="EC" id="2.7.1.26" evidence="15"/>
<accession>A0AAU7DQY8</accession>
<dbReference type="SUPFAM" id="SSF52374">
    <property type="entry name" value="Nucleotidylyl transferase"/>
    <property type="match status" value="1"/>
</dbReference>
<evidence type="ECO:0000256" key="14">
    <source>
        <dbReference type="ARBA" id="ARBA00049494"/>
    </source>
</evidence>
<dbReference type="InterPro" id="IPR014729">
    <property type="entry name" value="Rossmann-like_a/b/a_fold"/>
</dbReference>
<evidence type="ECO:0000256" key="2">
    <source>
        <dbReference type="ARBA" id="ARBA00004726"/>
    </source>
</evidence>
<dbReference type="NCBIfam" id="TIGR00083">
    <property type="entry name" value="ribF"/>
    <property type="match status" value="1"/>
</dbReference>
<evidence type="ECO:0000256" key="12">
    <source>
        <dbReference type="ARBA" id="ARBA00023268"/>
    </source>
</evidence>
<proteinExistence type="inferred from homology"/>
<dbReference type="GO" id="GO:0006747">
    <property type="term" value="P:FAD biosynthetic process"/>
    <property type="evidence" value="ECO:0007669"/>
    <property type="project" value="UniProtKB-UniRule"/>
</dbReference>
<organism evidence="17">
    <name type="scientific">Telmatobacter sp. DSM 110680</name>
    <dbReference type="NCBI Taxonomy" id="3036704"/>
    <lineage>
        <taxon>Bacteria</taxon>
        <taxon>Pseudomonadati</taxon>
        <taxon>Acidobacteriota</taxon>
        <taxon>Terriglobia</taxon>
        <taxon>Terriglobales</taxon>
        <taxon>Acidobacteriaceae</taxon>
        <taxon>Telmatobacter</taxon>
    </lineage>
</organism>
<dbReference type="Gene3D" id="3.40.50.620">
    <property type="entry name" value="HUPs"/>
    <property type="match status" value="1"/>
</dbReference>
<comment type="pathway">
    <text evidence="2 15">Cofactor biosynthesis; FAD biosynthesis; FAD from FMN: step 1/1.</text>
</comment>
<dbReference type="GO" id="GO:0005524">
    <property type="term" value="F:ATP binding"/>
    <property type="evidence" value="ECO:0007669"/>
    <property type="project" value="UniProtKB-UniRule"/>
</dbReference>
<dbReference type="InterPro" id="IPR015865">
    <property type="entry name" value="Riboflavin_kinase_bac/euk"/>
</dbReference>
<protein>
    <recommendedName>
        <fullName evidence="15">Riboflavin biosynthesis protein</fullName>
    </recommendedName>
    <domain>
        <recommendedName>
            <fullName evidence="15">Riboflavin kinase</fullName>
            <ecNumber evidence="15">2.7.1.26</ecNumber>
        </recommendedName>
        <alternativeName>
            <fullName evidence="15">Flavokinase</fullName>
        </alternativeName>
    </domain>
    <domain>
        <recommendedName>
            <fullName evidence="15">FMN adenylyltransferase</fullName>
            <ecNumber evidence="15">2.7.7.2</ecNumber>
        </recommendedName>
        <alternativeName>
            <fullName evidence="15">FAD pyrophosphorylase</fullName>
        </alternativeName>
        <alternativeName>
            <fullName evidence="15">FAD synthase</fullName>
        </alternativeName>
    </domain>
</protein>
<comment type="catalytic activity">
    <reaction evidence="13 15">
        <text>riboflavin + ATP = FMN + ADP + H(+)</text>
        <dbReference type="Rhea" id="RHEA:14357"/>
        <dbReference type="ChEBI" id="CHEBI:15378"/>
        <dbReference type="ChEBI" id="CHEBI:30616"/>
        <dbReference type="ChEBI" id="CHEBI:57986"/>
        <dbReference type="ChEBI" id="CHEBI:58210"/>
        <dbReference type="ChEBI" id="CHEBI:456216"/>
        <dbReference type="EC" id="2.7.1.26"/>
    </reaction>
</comment>
<dbReference type="NCBIfam" id="NF004162">
    <property type="entry name" value="PRK05627.1-5"/>
    <property type="match status" value="1"/>
</dbReference>
<dbReference type="GO" id="GO:0008531">
    <property type="term" value="F:riboflavin kinase activity"/>
    <property type="evidence" value="ECO:0007669"/>
    <property type="project" value="UniProtKB-UniRule"/>
</dbReference>
<dbReference type="SUPFAM" id="SSF82114">
    <property type="entry name" value="Riboflavin kinase-like"/>
    <property type="match status" value="1"/>
</dbReference>
<dbReference type="InterPro" id="IPR023468">
    <property type="entry name" value="Riboflavin_kinase"/>
</dbReference>
<keyword evidence="10 15" id="KW-0274">FAD</keyword>
<evidence type="ECO:0000256" key="15">
    <source>
        <dbReference type="PIRNR" id="PIRNR004491"/>
    </source>
</evidence>
<keyword evidence="12" id="KW-0511">Multifunctional enzyme</keyword>
<comment type="pathway">
    <text evidence="3 15">Cofactor biosynthesis; FMN biosynthesis; FMN from riboflavin (ATP route): step 1/1.</text>
</comment>
<gene>
    <name evidence="17" type="ORF">P8935_10395</name>
</gene>
<dbReference type="AlphaFoldDB" id="A0AAU7DQY8"/>
<dbReference type="CDD" id="cd02064">
    <property type="entry name" value="FAD_synthetase_N"/>
    <property type="match status" value="1"/>
</dbReference>
<dbReference type="PIRSF" id="PIRSF004491">
    <property type="entry name" value="FAD_Synth"/>
    <property type="match status" value="1"/>
</dbReference>
<dbReference type="GO" id="GO:0009231">
    <property type="term" value="P:riboflavin biosynthetic process"/>
    <property type="evidence" value="ECO:0007669"/>
    <property type="project" value="InterPro"/>
</dbReference>
<dbReference type="FunFam" id="3.40.50.620:FF:000021">
    <property type="entry name" value="Riboflavin biosynthesis protein"/>
    <property type="match status" value="1"/>
</dbReference>
<evidence type="ECO:0000256" key="8">
    <source>
        <dbReference type="ARBA" id="ARBA00022741"/>
    </source>
</evidence>
<evidence type="ECO:0000256" key="6">
    <source>
        <dbReference type="ARBA" id="ARBA00022679"/>
    </source>
</evidence>
<dbReference type="Gene3D" id="2.40.30.30">
    <property type="entry name" value="Riboflavin kinase-like"/>
    <property type="match status" value="1"/>
</dbReference>
<reference evidence="17" key="1">
    <citation type="submission" date="2023-03" db="EMBL/GenBank/DDBJ databases">
        <title>Edaphobacter sp.</title>
        <authorList>
            <person name="Huber K.J."/>
            <person name="Papendorf J."/>
            <person name="Pilke C."/>
            <person name="Bunk B."/>
            <person name="Sproeer C."/>
            <person name="Pester M."/>
        </authorList>
    </citation>
    <scope>NUCLEOTIDE SEQUENCE</scope>
    <source>
        <strain evidence="17">DSM 110680</strain>
    </source>
</reference>
<evidence type="ECO:0000256" key="5">
    <source>
        <dbReference type="ARBA" id="ARBA00022643"/>
    </source>
</evidence>
<keyword evidence="6 15" id="KW-0808">Transferase</keyword>